<evidence type="ECO:0000313" key="1">
    <source>
        <dbReference type="EMBL" id="BAH91484.1"/>
    </source>
</evidence>
<dbReference type="Proteomes" id="UP000000763">
    <property type="component" value="Chromosome 1"/>
</dbReference>
<name>C7IXH5_ORYSJ</name>
<proteinExistence type="predicted"/>
<reference evidence="2" key="2">
    <citation type="journal article" date="2008" name="Nucleic Acids Res.">
        <title>The rice annotation project database (RAP-DB): 2008 update.</title>
        <authorList>
            <consortium name="The rice annotation project (RAP)"/>
        </authorList>
    </citation>
    <scope>GENOME REANNOTATION</scope>
    <source>
        <strain evidence="2">cv. Nipponbare</strain>
    </source>
</reference>
<feature type="non-terminal residue" evidence="1">
    <location>
        <position position="1"/>
    </location>
</feature>
<organism evidence="1 2">
    <name type="scientific">Oryza sativa subsp. japonica</name>
    <name type="common">Rice</name>
    <dbReference type="NCBI Taxonomy" id="39947"/>
    <lineage>
        <taxon>Eukaryota</taxon>
        <taxon>Viridiplantae</taxon>
        <taxon>Streptophyta</taxon>
        <taxon>Embryophyta</taxon>
        <taxon>Tracheophyta</taxon>
        <taxon>Spermatophyta</taxon>
        <taxon>Magnoliopsida</taxon>
        <taxon>Liliopsida</taxon>
        <taxon>Poales</taxon>
        <taxon>Poaceae</taxon>
        <taxon>BOP clade</taxon>
        <taxon>Oryzoideae</taxon>
        <taxon>Oryzeae</taxon>
        <taxon>Oryzinae</taxon>
        <taxon>Oryza</taxon>
        <taxon>Oryza sativa</taxon>
    </lineage>
</organism>
<protein>
    <submittedName>
        <fullName evidence="1">Os01g0960600 protein</fullName>
    </submittedName>
</protein>
<dbReference type="EMBL" id="AP008207">
    <property type="protein sequence ID" value="BAH91484.1"/>
    <property type="molecule type" value="Genomic_DNA"/>
</dbReference>
<reference evidence="1 2" key="1">
    <citation type="journal article" date="2005" name="Nature">
        <title>The map-based sequence of the rice genome.</title>
        <authorList>
            <consortium name="International rice genome sequencing project (IRGSP)"/>
            <person name="Matsumoto T."/>
            <person name="Wu J."/>
            <person name="Kanamori H."/>
            <person name="Katayose Y."/>
            <person name="Fujisawa M."/>
            <person name="Namiki N."/>
            <person name="Mizuno H."/>
            <person name="Yamamoto K."/>
            <person name="Antonio B.A."/>
            <person name="Baba T."/>
            <person name="Sakata K."/>
            <person name="Nagamura Y."/>
            <person name="Aoki H."/>
            <person name="Arikawa K."/>
            <person name="Arita K."/>
            <person name="Bito T."/>
            <person name="Chiden Y."/>
            <person name="Fujitsuka N."/>
            <person name="Fukunaka R."/>
            <person name="Hamada M."/>
            <person name="Harada C."/>
            <person name="Hayashi A."/>
            <person name="Hijishita S."/>
            <person name="Honda M."/>
            <person name="Hosokawa S."/>
            <person name="Ichikawa Y."/>
            <person name="Idonuma A."/>
            <person name="Iijima M."/>
            <person name="Ikeda M."/>
            <person name="Ikeno M."/>
            <person name="Ito K."/>
            <person name="Ito S."/>
            <person name="Ito T."/>
            <person name="Ito Y."/>
            <person name="Ito Y."/>
            <person name="Iwabuchi A."/>
            <person name="Kamiya K."/>
            <person name="Karasawa W."/>
            <person name="Kurita K."/>
            <person name="Katagiri S."/>
            <person name="Kikuta A."/>
            <person name="Kobayashi H."/>
            <person name="Kobayashi N."/>
            <person name="Machita K."/>
            <person name="Maehara T."/>
            <person name="Masukawa M."/>
            <person name="Mizubayashi T."/>
            <person name="Mukai Y."/>
            <person name="Nagasaki H."/>
            <person name="Nagata Y."/>
            <person name="Naito S."/>
            <person name="Nakashima M."/>
            <person name="Nakama Y."/>
            <person name="Nakamichi Y."/>
            <person name="Nakamura M."/>
            <person name="Meguro A."/>
            <person name="Negishi M."/>
            <person name="Ohta I."/>
            <person name="Ohta T."/>
            <person name="Okamoto M."/>
            <person name="Ono N."/>
            <person name="Saji S."/>
            <person name="Sakaguchi M."/>
            <person name="Sakai K."/>
            <person name="Shibata M."/>
            <person name="Shimokawa T."/>
            <person name="Song J."/>
            <person name="Takazaki Y."/>
            <person name="Terasawa K."/>
            <person name="Tsugane M."/>
            <person name="Tsuji K."/>
            <person name="Ueda S."/>
            <person name="Waki K."/>
            <person name="Yamagata H."/>
            <person name="Yamamoto M."/>
            <person name="Yamamoto S."/>
            <person name="Yamane H."/>
            <person name="Yoshiki S."/>
            <person name="Yoshihara R."/>
            <person name="Yukawa K."/>
            <person name="Zhong H."/>
            <person name="Yano M."/>
            <person name="Yuan Q."/>
            <person name="Ouyang S."/>
            <person name="Liu J."/>
            <person name="Jones K.M."/>
            <person name="Gansberger K."/>
            <person name="Moffat K."/>
            <person name="Hill J."/>
            <person name="Bera J."/>
            <person name="Fadrosh D."/>
            <person name="Jin S."/>
            <person name="Johri S."/>
            <person name="Kim M."/>
            <person name="Overton L."/>
            <person name="Reardon M."/>
            <person name="Tsitrin T."/>
            <person name="Vuong H."/>
            <person name="Weaver B."/>
            <person name="Ciecko A."/>
            <person name="Tallon L."/>
            <person name="Jackson J."/>
            <person name="Pai G."/>
            <person name="Aken S.V."/>
            <person name="Utterback T."/>
            <person name="Reidmuller S."/>
            <person name="Feldblyum T."/>
            <person name="Hsiao J."/>
            <person name="Zismann V."/>
            <person name="Iobst S."/>
            <person name="de Vazeille A.R."/>
            <person name="Buell C.R."/>
            <person name="Ying K."/>
            <person name="Li Y."/>
            <person name="Lu T."/>
            <person name="Huang Y."/>
            <person name="Zhao Q."/>
            <person name="Feng Q."/>
            <person name="Zhang L."/>
            <person name="Zhu J."/>
            <person name="Weng Q."/>
            <person name="Mu J."/>
            <person name="Lu Y."/>
            <person name="Fan D."/>
            <person name="Liu Y."/>
            <person name="Guan J."/>
            <person name="Zhang Y."/>
            <person name="Yu S."/>
            <person name="Liu X."/>
            <person name="Zhang Y."/>
            <person name="Hong G."/>
            <person name="Han B."/>
            <person name="Choisne N."/>
            <person name="Demange N."/>
            <person name="Orjeda G."/>
            <person name="Samain S."/>
            <person name="Cattolico L."/>
            <person name="Pelletier E."/>
            <person name="Couloux A."/>
            <person name="Segurens B."/>
            <person name="Wincker P."/>
            <person name="D'Hont A."/>
            <person name="Scarpelli C."/>
            <person name="Weissenbach J."/>
            <person name="Salanoubat M."/>
            <person name="Quetier F."/>
            <person name="Yu Y."/>
            <person name="Kim H.R."/>
            <person name="Rambo T."/>
            <person name="Currie J."/>
            <person name="Collura K."/>
            <person name="Luo M."/>
            <person name="Yang T."/>
            <person name="Ammiraju J.S.S."/>
            <person name="Engler F."/>
            <person name="Soderlund C."/>
            <person name="Wing R.A."/>
            <person name="Palmer L.E."/>
            <person name="de la Bastide M."/>
            <person name="Spiegel L."/>
            <person name="Nascimento L."/>
            <person name="Zutavern T."/>
            <person name="O'Shaughnessy A."/>
            <person name="Dike S."/>
            <person name="Dedhia N."/>
            <person name="Preston R."/>
            <person name="Balija V."/>
            <person name="McCombie W.R."/>
            <person name="Chow T."/>
            <person name="Chen H."/>
            <person name="Chung M."/>
            <person name="Chen C."/>
            <person name="Shaw J."/>
            <person name="Wu H."/>
            <person name="Hsiao K."/>
            <person name="Chao Y."/>
            <person name="Chu M."/>
            <person name="Cheng C."/>
            <person name="Hour A."/>
            <person name="Lee P."/>
            <person name="Lin S."/>
            <person name="Lin Y."/>
            <person name="Liou J."/>
            <person name="Liu S."/>
            <person name="Hsing Y."/>
            <person name="Raghuvanshi S."/>
            <person name="Mohanty A."/>
            <person name="Bharti A.K."/>
            <person name="Gaur A."/>
            <person name="Gupta V."/>
            <person name="Kumar D."/>
            <person name="Ravi V."/>
            <person name="Vij S."/>
            <person name="Kapur A."/>
            <person name="Khurana P."/>
            <person name="Khurana P."/>
            <person name="Khurana J.P."/>
            <person name="Tyagi A.K."/>
            <person name="Gaikwad K."/>
            <person name="Singh A."/>
            <person name="Dalal V."/>
            <person name="Srivastava S."/>
            <person name="Dixit A."/>
            <person name="Pal A.K."/>
            <person name="Ghazi I.A."/>
            <person name="Yadav M."/>
            <person name="Pandit A."/>
            <person name="Bhargava A."/>
            <person name="Sureshbabu K."/>
            <person name="Batra K."/>
            <person name="Sharma T.R."/>
            <person name="Mohapatra T."/>
            <person name="Singh N.K."/>
            <person name="Messing J."/>
            <person name="Nelson A.B."/>
            <person name="Fuks G."/>
            <person name="Kavchok S."/>
            <person name="Keizer G."/>
            <person name="Linton E."/>
            <person name="Llaca V."/>
            <person name="Song R."/>
            <person name="Tanyolac B."/>
            <person name="Young S."/>
            <person name="Ho-Il K."/>
            <person name="Hahn J.H."/>
            <person name="Sangsakoo G."/>
            <person name="Vanavichit A."/>
            <person name="de Mattos Luiz.A.T."/>
            <person name="Zimmer P.D."/>
            <person name="Malone G."/>
            <person name="Dellagostin O."/>
            <person name="de Oliveira A.C."/>
            <person name="Bevan M."/>
            <person name="Bancroft I."/>
            <person name="Minx P."/>
            <person name="Cordum H."/>
            <person name="Wilson R."/>
            <person name="Cheng Z."/>
            <person name="Jin W."/>
            <person name="Jiang J."/>
            <person name="Leong S.A."/>
            <person name="Iwama H."/>
            <person name="Gojobori T."/>
            <person name="Itoh T."/>
            <person name="Niimura Y."/>
            <person name="Fujii Y."/>
            <person name="Habara T."/>
            <person name="Sakai H."/>
            <person name="Sato Y."/>
            <person name="Wilson G."/>
            <person name="Kumar K."/>
            <person name="McCouch S."/>
            <person name="Juretic N."/>
            <person name="Hoen D."/>
            <person name="Wright S."/>
            <person name="Bruskiewich R."/>
            <person name="Bureau T."/>
            <person name="Miyao A."/>
            <person name="Hirochika H."/>
            <person name="Nishikawa T."/>
            <person name="Kadowaki K."/>
            <person name="Sugiura M."/>
            <person name="Burr B."/>
            <person name="Sasaki T."/>
        </authorList>
    </citation>
    <scope>NUCLEOTIDE SEQUENCE [LARGE SCALE GENOMIC DNA]</scope>
    <source>
        <strain evidence="2">cv. Nipponbare</strain>
    </source>
</reference>
<dbReference type="PANTHER" id="PTHR34480:SF11">
    <property type="entry name" value="OS05G0173500 PROTEIN"/>
    <property type="match status" value="1"/>
</dbReference>
<gene>
    <name evidence="1" type="ordered locus">Os01g0960600</name>
</gene>
<evidence type="ECO:0000313" key="2">
    <source>
        <dbReference type="Proteomes" id="UP000000763"/>
    </source>
</evidence>
<sequence>EYIWSMRFDCCNYRDFDGVYFEVWKRVAKQKVRLLQCAQPCNLWCFFFCPSFALYSYLVTYNYAISSSIRWNSLMLCRNSIEKICFPCAMLILRMSLTTFE</sequence>
<accession>C7IXH5</accession>
<dbReference type="KEGG" id="dosa:Os01g0960600"/>
<dbReference type="AlphaFoldDB" id="C7IXH5"/>
<dbReference type="PANTHER" id="PTHR34480">
    <property type="entry name" value="OS01G0967800 PROTEIN-RELATED"/>
    <property type="match status" value="1"/>
</dbReference>